<dbReference type="InterPro" id="IPR006597">
    <property type="entry name" value="Sel1-like"/>
</dbReference>
<dbReference type="SMART" id="SM00671">
    <property type="entry name" value="SEL1"/>
    <property type="match status" value="5"/>
</dbReference>
<evidence type="ECO:0000256" key="4">
    <source>
        <dbReference type="ARBA" id="ARBA00022803"/>
    </source>
</evidence>
<dbReference type="GO" id="GO:0005737">
    <property type="term" value="C:cytoplasm"/>
    <property type="evidence" value="ECO:0007669"/>
    <property type="project" value="UniProtKB-SubCell"/>
</dbReference>
<accession>W5N8P8</accession>
<dbReference type="InterPro" id="IPR052323">
    <property type="entry name" value="LRP2-binding"/>
</dbReference>
<evidence type="ECO:0000256" key="2">
    <source>
        <dbReference type="ARBA" id="ARBA00022490"/>
    </source>
</evidence>
<dbReference type="eggNOG" id="KOG1550">
    <property type="taxonomic scope" value="Eukaryota"/>
</dbReference>
<evidence type="ECO:0000256" key="3">
    <source>
        <dbReference type="ARBA" id="ARBA00022737"/>
    </source>
</evidence>
<comment type="function">
    <text evidence="5">May act as an adapter that regulates LRP2 function.</text>
</comment>
<keyword evidence="8" id="KW-1185">Reference proteome</keyword>
<keyword evidence="2" id="KW-0963">Cytoplasm</keyword>
<dbReference type="InterPro" id="IPR011990">
    <property type="entry name" value="TPR-like_helical_dom_sf"/>
</dbReference>
<reference evidence="7" key="2">
    <citation type="submission" date="2025-08" db="UniProtKB">
        <authorList>
            <consortium name="Ensembl"/>
        </authorList>
    </citation>
    <scope>IDENTIFICATION</scope>
</reference>
<dbReference type="OMA" id="TDHYTHA"/>
<proteinExistence type="predicted"/>
<evidence type="ECO:0000313" key="7">
    <source>
        <dbReference type="Ensembl" id="ENSLOCP00000017007.1"/>
    </source>
</evidence>
<organism evidence="7 8">
    <name type="scientific">Lepisosteus oculatus</name>
    <name type="common">Spotted gar</name>
    <dbReference type="NCBI Taxonomy" id="7918"/>
    <lineage>
        <taxon>Eukaryota</taxon>
        <taxon>Metazoa</taxon>
        <taxon>Chordata</taxon>
        <taxon>Craniata</taxon>
        <taxon>Vertebrata</taxon>
        <taxon>Euteleostomi</taxon>
        <taxon>Actinopterygii</taxon>
        <taxon>Neopterygii</taxon>
        <taxon>Holostei</taxon>
        <taxon>Semionotiformes</taxon>
        <taxon>Lepisosteidae</taxon>
        <taxon>Lepisosteus</taxon>
    </lineage>
</organism>
<dbReference type="Pfam" id="PF08238">
    <property type="entry name" value="Sel1"/>
    <property type="match status" value="5"/>
</dbReference>
<evidence type="ECO:0000256" key="5">
    <source>
        <dbReference type="ARBA" id="ARBA00037614"/>
    </source>
</evidence>
<dbReference type="STRING" id="7918.ENSLOCP00000017007"/>
<protein>
    <recommendedName>
        <fullName evidence="6">LRP2-binding protein</fullName>
    </recommendedName>
</protein>
<reference evidence="8" key="1">
    <citation type="submission" date="2011-12" db="EMBL/GenBank/DDBJ databases">
        <title>The Draft Genome of Lepisosteus oculatus.</title>
        <authorList>
            <consortium name="The Broad Institute Genome Assembly &amp; Analysis Group"/>
            <consortium name="Computational R&amp;D Group"/>
            <consortium name="and Sequencing Platform"/>
            <person name="Di Palma F."/>
            <person name="Alfoldi J."/>
            <person name="Johnson J."/>
            <person name="Berlin A."/>
            <person name="Gnerre S."/>
            <person name="Jaffe D."/>
            <person name="MacCallum I."/>
            <person name="Young S."/>
            <person name="Walker B.J."/>
            <person name="Lander E.S."/>
            <person name="Lindblad-Toh K."/>
        </authorList>
    </citation>
    <scope>NUCLEOTIDE SEQUENCE [LARGE SCALE GENOMIC DNA]</scope>
</reference>
<dbReference type="Gene3D" id="1.25.40.10">
    <property type="entry name" value="Tetratricopeptide repeat domain"/>
    <property type="match status" value="1"/>
</dbReference>
<dbReference type="SUPFAM" id="SSF81901">
    <property type="entry name" value="HCP-like"/>
    <property type="match status" value="1"/>
</dbReference>
<dbReference type="PANTHER" id="PTHR44554:SF1">
    <property type="entry name" value="LRP2-BINDING PROTEIN"/>
    <property type="match status" value="1"/>
</dbReference>
<evidence type="ECO:0000313" key="8">
    <source>
        <dbReference type="Proteomes" id="UP000018468"/>
    </source>
</evidence>
<dbReference type="PANTHER" id="PTHR44554">
    <property type="entry name" value="LRP2-BINDING PROTEIN"/>
    <property type="match status" value="1"/>
</dbReference>
<dbReference type="InParanoid" id="W5N8P8"/>
<dbReference type="Bgee" id="ENSLOCG00000013790">
    <property type="expression patterns" value="Expressed in testis and 12 other cell types or tissues"/>
</dbReference>
<keyword evidence="3" id="KW-0677">Repeat</keyword>
<comment type="subcellular location">
    <subcellularLocation>
        <location evidence="1">Cytoplasm</location>
    </subcellularLocation>
</comment>
<dbReference type="Proteomes" id="UP000018468">
    <property type="component" value="Linkage group LG4"/>
</dbReference>
<keyword evidence="4" id="KW-0802">TPR repeat</keyword>
<sequence length="346" mass="38106">ANCLEKRRTEEGRAKQLLQALRGLYSEGLGDVVSAKEPGGWARVAGGAEKLLTRQAEAGDEQALFLLGQLYFEEGLYAEARDAFETLKDTDLRALYQLAVMHYDGLGMEADPERAVEYMLRVASSDLPEARPLKYAALYNVGRAYLEGCGVQPCDAEAERLWLLAADDGNPKASVQAQTALGMFYSRPDSLDLEKAFFWHSEACGNGSLESQGALGVMYLYGQGIRSDPESAFECLKEAAERGNVYAQGHLVACYYRKKLFSRAAELAKRIAEYDDIPAMSRLTDCLPEFIAKGMAVALFCYARCLQQGRGVQQDEAQAELYFSKAAVLDFDIAADLQLDVAYGRI</sequence>
<evidence type="ECO:0000256" key="6">
    <source>
        <dbReference type="ARBA" id="ARBA00039954"/>
    </source>
</evidence>
<dbReference type="FunCoup" id="W5N8P8">
    <property type="interactions" value="8"/>
</dbReference>
<dbReference type="GeneTree" id="ENSGT00390000013490"/>
<dbReference type="AlphaFoldDB" id="W5N8P8"/>
<name>W5N8P8_LEPOC</name>
<dbReference type="EMBL" id="AHAT01002166">
    <property type="status" value="NOT_ANNOTATED_CDS"/>
    <property type="molecule type" value="Genomic_DNA"/>
</dbReference>
<dbReference type="Ensembl" id="ENSLOCT00000017037.1">
    <property type="protein sequence ID" value="ENSLOCP00000017007.1"/>
    <property type="gene ID" value="ENSLOCG00000013790.1"/>
</dbReference>
<evidence type="ECO:0000256" key="1">
    <source>
        <dbReference type="ARBA" id="ARBA00004496"/>
    </source>
</evidence>
<reference evidence="7" key="3">
    <citation type="submission" date="2025-09" db="UniProtKB">
        <authorList>
            <consortium name="Ensembl"/>
        </authorList>
    </citation>
    <scope>IDENTIFICATION</scope>
</reference>
<dbReference type="HOGENOM" id="CLU_068264_0_0_1"/>